<gene>
    <name evidence="2" type="ORF">FH607_028625</name>
</gene>
<sequence>MPPITLDAGRLRLRPFTGADADWVYRVSLDPAMRRFIDLPSPYLREHAEHFVEHLAVAGWNGGTRAEFLVEDAETARRLARVGLHLRGDRTAEIGYWADPAARARGVTSAAVAAACRWAFDDERLELIEWRAEVGNHASRRVAEKVGFRIEGTLRRRLRHRGERVDAWVGSLLPGEIIPPAPARPEADGAR</sequence>
<dbReference type="InterPro" id="IPR016181">
    <property type="entry name" value="Acyl_CoA_acyltransferase"/>
</dbReference>
<evidence type="ECO:0000313" key="2">
    <source>
        <dbReference type="EMBL" id="KAB8158871.1"/>
    </source>
</evidence>
<dbReference type="Gene3D" id="3.40.630.30">
    <property type="match status" value="1"/>
</dbReference>
<dbReference type="SUPFAM" id="SSF55729">
    <property type="entry name" value="Acyl-CoA N-acyltransferases (Nat)"/>
    <property type="match status" value="1"/>
</dbReference>
<dbReference type="RefSeq" id="WP_139674923.1">
    <property type="nucleotide sequence ID" value="NZ_VDLY02000026.1"/>
</dbReference>
<dbReference type="GO" id="GO:0005737">
    <property type="term" value="C:cytoplasm"/>
    <property type="evidence" value="ECO:0007669"/>
    <property type="project" value="TreeGrafter"/>
</dbReference>
<evidence type="ECO:0000313" key="3">
    <source>
        <dbReference type="Proteomes" id="UP000314251"/>
    </source>
</evidence>
<dbReference type="PROSITE" id="PS51186">
    <property type="entry name" value="GNAT"/>
    <property type="match status" value="1"/>
</dbReference>
<dbReference type="Proteomes" id="UP000314251">
    <property type="component" value="Unassembled WGS sequence"/>
</dbReference>
<name>A0A5N5ZQT2_9ACTN</name>
<keyword evidence="3" id="KW-1185">Reference proteome</keyword>
<dbReference type="OrthoDB" id="9795188at2"/>
<dbReference type="InterPro" id="IPR000182">
    <property type="entry name" value="GNAT_dom"/>
</dbReference>
<comment type="caution">
    <text evidence="2">The sequence shown here is derived from an EMBL/GenBank/DDBJ whole genome shotgun (WGS) entry which is preliminary data.</text>
</comment>
<dbReference type="GO" id="GO:0008999">
    <property type="term" value="F:protein-N-terminal-alanine acetyltransferase activity"/>
    <property type="evidence" value="ECO:0007669"/>
    <property type="project" value="TreeGrafter"/>
</dbReference>
<dbReference type="Pfam" id="PF13302">
    <property type="entry name" value="Acetyltransf_3"/>
    <property type="match status" value="1"/>
</dbReference>
<evidence type="ECO:0000259" key="1">
    <source>
        <dbReference type="PROSITE" id="PS51186"/>
    </source>
</evidence>
<proteinExistence type="predicted"/>
<reference evidence="2" key="1">
    <citation type="submission" date="2019-10" db="EMBL/GenBank/DDBJ databases">
        <title>Nonomuraea sp. nov., isolated from Phyllanthus amarus.</title>
        <authorList>
            <person name="Klykleung N."/>
            <person name="Tanasupawat S."/>
        </authorList>
    </citation>
    <scope>NUCLEOTIDE SEQUENCE [LARGE SCALE GENOMIC DNA]</scope>
    <source>
        <strain evidence="2">3MP-10</strain>
    </source>
</reference>
<dbReference type="EMBL" id="VDLY02000026">
    <property type="protein sequence ID" value="KAB8158871.1"/>
    <property type="molecule type" value="Genomic_DNA"/>
</dbReference>
<dbReference type="PANTHER" id="PTHR43441">
    <property type="entry name" value="RIBOSOMAL-PROTEIN-SERINE ACETYLTRANSFERASE"/>
    <property type="match status" value="1"/>
</dbReference>
<dbReference type="AlphaFoldDB" id="A0A5N5ZQT2"/>
<feature type="domain" description="N-acetyltransferase" evidence="1">
    <location>
        <begin position="11"/>
        <end position="174"/>
    </location>
</feature>
<organism evidence="2 3">
    <name type="scientific">Streptomyces mimosae</name>
    <dbReference type="NCBI Taxonomy" id="2586635"/>
    <lineage>
        <taxon>Bacteria</taxon>
        <taxon>Bacillati</taxon>
        <taxon>Actinomycetota</taxon>
        <taxon>Actinomycetes</taxon>
        <taxon>Kitasatosporales</taxon>
        <taxon>Streptomycetaceae</taxon>
        <taxon>Streptomyces</taxon>
    </lineage>
</organism>
<dbReference type="GO" id="GO:1990189">
    <property type="term" value="F:protein N-terminal-serine acetyltransferase activity"/>
    <property type="evidence" value="ECO:0007669"/>
    <property type="project" value="TreeGrafter"/>
</dbReference>
<protein>
    <submittedName>
        <fullName evidence="2">GNAT family N-acetyltransferase</fullName>
    </submittedName>
</protein>
<dbReference type="InterPro" id="IPR051908">
    <property type="entry name" value="Ribosomal_N-acetyltransferase"/>
</dbReference>
<dbReference type="PANTHER" id="PTHR43441:SF10">
    <property type="entry name" value="ACETYLTRANSFERASE"/>
    <property type="match status" value="1"/>
</dbReference>
<accession>A0A5N5ZQT2</accession>